<protein>
    <submittedName>
        <fullName evidence="1">Uncharacterized protein</fullName>
    </submittedName>
</protein>
<organism evidence="1 2">
    <name type="scientific">Rhizoctonia solani</name>
    <dbReference type="NCBI Taxonomy" id="456999"/>
    <lineage>
        <taxon>Eukaryota</taxon>
        <taxon>Fungi</taxon>
        <taxon>Dikarya</taxon>
        <taxon>Basidiomycota</taxon>
        <taxon>Agaricomycotina</taxon>
        <taxon>Agaricomycetes</taxon>
        <taxon>Cantharellales</taxon>
        <taxon>Ceratobasidiaceae</taxon>
        <taxon>Rhizoctonia</taxon>
    </lineage>
</organism>
<gene>
    <name evidence="1" type="ORF">RHS01_08181</name>
</gene>
<evidence type="ECO:0000313" key="1">
    <source>
        <dbReference type="EMBL" id="KAF8751736.1"/>
    </source>
</evidence>
<dbReference type="EMBL" id="JACYCF010000017">
    <property type="protein sequence ID" value="KAF8751736.1"/>
    <property type="molecule type" value="Genomic_DNA"/>
</dbReference>
<comment type="caution">
    <text evidence="1">The sequence shown here is derived from an EMBL/GenBank/DDBJ whole genome shotgun (WGS) entry which is preliminary data.</text>
</comment>
<evidence type="ECO:0000313" key="2">
    <source>
        <dbReference type="Proteomes" id="UP000614334"/>
    </source>
</evidence>
<proteinExistence type="predicted"/>
<sequence>MSTYGLSAEEILDAENIIEAVVEAHTFLEDEDIDKLSSFDLYVRYKPSEALFAKLIKRYQPMIVPREHESLLSNAYVPMLEDYWGYLPADIIAVSTPVLRS</sequence>
<dbReference type="AlphaFoldDB" id="A0A8H7I5P0"/>
<reference evidence="1" key="1">
    <citation type="submission" date="2020-09" db="EMBL/GenBank/DDBJ databases">
        <title>Comparative genome analyses of four rice-infecting Rhizoctonia solani isolates reveal extensive enrichment of homogalacturonan modification genes.</title>
        <authorList>
            <person name="Lee D.-Y."/>
            <person name="Jeon J."/>
            <person name="Kim K.-T."/>
            <person name="Cheong K."/>
            <person name="Song H."/>
            <person name="Choi G."/>
            <person name="Ko J."/>
            <person name="Opiyo S.O."/>
            <person name="Zuo S."/>
            <person name="Madhav S."/>
            <person name="Lee Y.-H."/>
            <person name="Wang G.-L."/>
        </authorList>
    </citation>
    <scope>NUCLEOTIDE SEQUENCE</scope>
    <source>
        <strain evidence="1">AG1-IA B2</strain>
    </source>
</reference>
<dbReference type="Proteomes" id="UP000614334">
    <property type="component" value="Unassembled WGS sequence"/>
</dbReference>
<name>A0A8H7I5P0_9AGAM</name>
<accession>A0A8H7I5P0</accession>